<sequence>MSQAKPILEFWFGHPDEPSYGKPRKTWFNKTPEFDEELRTRFGTDYQKAAGGHLDDWIDLPETCLALILLLDQFPRSIFRDTPEAFATDWEALSAAQQAIALGYDRHFLPVQRWFVYLPFEHSENLHHQHQSVKLFEQLSHDPDSASAIEYAYRHLEIIERFGRFPHRNAILGRTSTPEEIEFLQQPASSF</sequence>
<dbReference type="Pfam" id="PF06041">
    <property type="entry name" value="DUF924"/>
    <property type="match status" value="1"/>
</dbReference>
<reference evidence="1 2" key="1">
    <citation type="journal article" date="2020" name="ISME J.">
        <title>Comparative genomics reveals insights into cyanobacterial evolution and habitat adaptation.</title>
        <authorList>
            <person name="Chen M.Y."/>
            <person name="Teng W.K."/>
            <person name="Zhao L."/>
            <person name="Hu C.X."/>
            <person name="Zhou Y.K."/>
            <person name="Han B.P."/>
            <person name="Song L.R."/>
            <person name="Shu W.S."/>
        </authorList>
    </citation>
    <scope>NUCLEOTIDE SEQUENCE [LARGE SCALE GENOMIC DNA]</scope>
    <source>
        <strain evidence="1 2">FACHB-248</strain>
    </source>
</reference>
<organism evidence="1 2">
    <name type="scientific">Scytonema hofmannii FACHB-248</name>
    <dbReference type="NCBI Taxonomy" id="1842502"/>
    <lineage>
        <taxon>Bacteria</taxon>
        <taxon>Bacillati</taxon>
        <taxon>Cyanobacteriota</taxon>
        <taxon>Cyanophyceae</taxon>
        <taxon>Nostocales</taxon>
        <taxon>Scytonemataceae</taxon>
        <taxon>Scytonema</taxon>
    </lineage>
</organism>
<dbReference type="Proteomes" id="UP000660380">
    <property type="component" value="Unassembled WGS sequence"/>
</dbReference>
<comment type="caution">
    <text evidence="1">The sequence shown here is derived from an EMBL/GenBank/DDBJ whole genome shotgun (WGS) entry which is preliminary data.</text>
</comment>
<keyword evidence="2" id="KW-1185">Reference proteome</keyword>
<evidence type="ECO:0000313" key="2">
    <source>
        <dbReference type="Proteomes" id="UP000660380"/>
    </source>
</evidence>
<gene>
    <name evidence="1" type="ORF">H6G81_00315</name>
</gene>
<dbReference type="SUPFAM" id="SSF48452">
    <property type="entry name" value="TPR-like"/>
    <property type="match status" value="1"/>
</dbReference>
<dbReference type="InterPro" id="IPR011990">
    <property type="entry name" value="TPR-like_helical_dom_sf"/>
</dbReference>
<evidence type="ECO:0000313" key="1">
    <source>
        <dbReference type="EMBL" id="MBD2603000.1"/>
    </source>
</evidence>
<dbReference type="Gene3D" id="1.25.40.10">
    <property type="entry name" value="Tetratricopeptide repeat domain"/>
    <property type="match status" value="1"/>
</dbReference>
<name>A0ABR8GI22_9CYAN</name>
<dbReference type="RefSeq" id="WP_029635386.1">
    <property type="nucleotide sequence ID" value="NZ_JACJTA010000001.1"/>
</dbReference>
<proteinExistence type="predicted"/>
<dbReference type="Gene3D" id="1.20.58.320">
    <property type="entry name" value="TPR-like"/>
    <property type="match status" value="1"/>
</dbReference>
<dbReference type="EMBL" id="JACJTA010000001">
    <property type="protein sequence ID" value="MBD2603000.1"/>
    <property type="molecule type" value="Genomic_DNA"/>
</dbReference>
<dbReference type="InterPro" id="IPR010323">
    <property type="entry name" value="DUF924"/>
</dbReference>
<dbReference type="PANTHER" id="PTHR23004:SF7">
    <property type="entry name" value="DUF924-DOMAIN-CONTAINING PROTEIN"/>
    <property type="match status" value="1"/>
</dbReference>
<accession>A0ABR8GI22</accession>
<dbReference type="PANTHER" id="PTHR23004">
    <property type="entry name" value="DOUBLECORTIN DOMAIN CONTAINING 2"/>
    <property type="match status" value="1"/>
</dbReference>
<protein>
    <submittedName>
        <fullName evidence="1">DUF924 domain-containing protein</fullName>
    </submittedName>
</protein>